<evidence type="ECO:0000313" key="1">
    <source>
        <dbReference type="EMBL" id="JAD47246.1"/>
    </source>
</evidence>
<organism evidence="1">
    <name type="scientific">Arundo donax</name>
    <name type="common">Giant reed</name>
    <name type="synonym">Donax arundinaceus</name>
    <dbReference type="NCBI Taxonomy" id="35708"/>
    <lineage>
        <taxon>Eukaryota</taxon>
        <taxon>Viridiplantae</taxon>
        <taxon>Streptophyta</taxon>
        <taxon>Embryophyta</taxon>
        <taxon>Tracheophyta</taxon>
        <taxon>Spermatophyta</taxon>
        <taxon>Magnoliopsida</taxon>
        <taxon>Liliopsida</taxon>
        <taxon>Poales</taxon>
        <taxon>Poaceae</taxon>
        <taxon>PACMAD clade</taxon>
        <taxon>Arundinoideae</taxon>
        <taxon>Arundineae</taxon>
        <taxon>Arundo</taxon>
    </lineage>
</organism>
<name>A0A0A9A828_ARUDO</name>
<reference evidence="1" key="1">
    <citation type="submission" date="2014-09" db="EMBL/GenBank/DDBJ databases">
        <authorList>
            <person name="Magalhaes I.L.F."/>
            <person name="Oliveira U."/>
            <person name="Santos F.R."/>
            <person name="Vidigal T.H.D.A."/>
            <person name="Brescovit A.D."/>
            <person name="Santos A.J."/>
        </authorList>
    </citation>
    <scope>NUCLEOTIDE SEQUENCE</scope>
    <source>
        <tissue evidence="1">Shoot tissue taken approximately 20 cm above the soil surface</tissue>
    </source>
</reference>
<sequence>MAIFRQILLQDTFNVWFFL</sequence>
<accession>A0A0A9A828</accession>
<dbReference type="EMBL" id="GBRH01250649">
    <property type="protein sequence ID" value="JAD47246.1"/>
    <property type="molecule type" value="Transcribed_RNA"/>
</dbReference>
<proteinExistence type="predicted"/>
<reference evidence="1" key="2">
    <citation type="journal article" date="2015" name="Data Brief">
        <title>Shoot transcriptome of the giant reed, Arundo donax.</title>
        <authorList>
            <person name="Barrero R.A."/>
            <person name="Guerrero F.D."/>
            <person name="Moolhuijzen P."/>
            <person name="Goolsby J.A."/>
            <person name="Tidwell J."/>
            <person name="Bellgard S.E."/>
            <person name="Bellgard M.I."/>
        </authorList>
    </citation>
    <scope>NUCLEOTIDE SEQUENCE</scope>
    <source>
        <tissue evidence="1">Shoot tissue taken approximately 20 cm above the soil surface</tissue>
    </source>
</reference>
<dbReference type="AlphaFoldDB" id="A0A0A9A828"/>
<protein>
    <submittedName>
        <fullName evidence="1">Uncharacterized protein</fullName>
    </submittedName>
</protein>